<comment type="caution">
    <text evidence="1">The sequence shown here is derived from an EMBL/GenBank/DDBJ whole genome shotgun (WGS) entry which is preliminary data.</text>
</comment>
<dbReference type="EMBL" id="CAKXZS010000001">
    <property type="protein sequence ID" value="CAH2394371.1"/>
    <property type="molecule type" value="Genomic_DNA"/>
</dbReference>
<sequence>MLRARLPFRYRPFGFTFDLHNSDRPLWGWSSKTRWRSRFKMGVRESSNLKTASSPRICSRRERDLTARSAVTGRVRWTRHPRDILSRRFKKIASILAFAHLLHAICPTREPRLYGRLIRSFYAGRQLYARLEQAASRGPSLQRLPHGAAKRST</sequence>
<gene>
    <name evidence="1" type="ORF">MES4922_10284</name>
</gene>
<reference evidence="1" key="1">
    <citation type="submission" date="2022-03" db="EMBL/GenBank/DDBJ databases">
        <authorList>
            <person name="Brunel B."/>
        </authorList>
    </citation>
    <scope>NUCLEOTIDE SEQUENCE</scope>
    <source>
        <strain evidence="1">STM4922sample</strain>
    </source>
</reference>
<evidence type="ECO:0000313" key="1">
    <source>
        <dbReference type="EMBL" id="CAH2394371.1"/>
    </source>
</evidence>
<name>A0ABM9DCW3_9HYPH</name>
<proteinExistence type="predicted"/>
<organism evidence="1 2">
    <name type="scientific">Mesorhizobium ventifaucium</name>
    <dbReference type="NCBI Taxonomy" id="666020"/>
    <lineage>
        <taxon>Bacteria</taxon>
        <taxon>Pseudomonadati</taxon>
        <taxon>Pseudomonadota</taxon>
        <taxon>Alphaproteobacteria</taxon>
        <taxon>Hyphomicrobiales</taxon>
        <taxon>Phyllobacteriaceae</taxon>
        <taxon>Mesorhizobium</taxon>
    </lineage>
</organism>
<keyword evidence="2" id="KW-1185">Reference proteome</keyword>
<accession>A0ABM9DCW3</accession>
<dbReference type="Proteomes" id="UP001152604">
    <property type="component" value="Unassembled WGS sequence"/>
</dbReference>
<evidence type="ECO:0000313" key="2">
    <source>
        <dbReference type="Proteomes" id="UP001152604"/>
    </source>
</evidence>
<protein>
    <submittedName>
        <fullName evidence="1">Uncharacterized protein</fullName>
    </submittedName>
</protein>